<protein>
    <submittedName>
        <fullName evidence="1">Uncharacterized protein</fullName>
    </submittedName>
</protein>
<dbReference type="Proteomes" id="UP000316855">
    <property type="component" value="Chromosome"/>
</dbReference>
<dbReference type="AlphaFoldDB" id="A0A517VGZ6"/>
<organism evidence="1 2">
    <name type="scientific">Gimesia algae</name>
    <dbReference type="NCBI Taxonomy" id="2527971"/>
    <lineage>
        <taxon>Bacteria</taxon>
        <taxon>Pseudomonadati</taxon>
        <taxon>Planctomycetota</taxon>
        <taxon>Planctomycetia</taxon>
        <taxon>Planctomycetales</taxon>
        <taxon>Planctomycetaceae</taxon>
        <taxon>Gimesia</taxon>
    </lineage>
</organism>
<dbReference type="KEGG" id="gax:Pan161_39550"/>
<reference evidence="1 2" key="1">
    <citation type="submission" date="2019-02" db="EMBL/GenBank/DDBJ databases">
        <title>Deep-cultivation of Planctomycetes and their phenomic and genomic characterization uncovers novel biology.</title>
        <authorList>
            <person name="Wiegand S."/>
            <person name="Jogler M."/>
            <person name="Boedeker C."/>
            <person name="Pinto D."/>
            <person name="Vollmers J."/>
            <person name="Rivas-Marin E."/>
            <person name="Kohn T."/>
            <person name="Peeters S.H."/>
            <person name="Heuer A."/>
            <person name="Rast P."/>
            <person name="Oberbeckmann S."/>
            <person name="Bunk B."/>
            <person name="Jeske O."/>
            <person name="Meyerdierks A."/>
            <person name="Storesund J.E."/>
            <person name="Kallscheuer N."/>
            <person name="Luecker S."/>
            <person name="Lage O.M."/>
            <person name="Pohl T."/>
            <person name="Merkel B.J."/>
            <person name="Hornburger P."/>
            <person name="Mueller R.-W."/>
            <person name="Bruemmer F."/>
            <person name="Labrenz M."/>
            <person name="Spormann A.M."/>
            <person name="Op den Camp H."/>
            <person name="Overmann J."/>
            <person name="Amann R."/>
            <person name="Jetten M.S.M."/>
            <person name="Mascher T."/>
            <person name="Medema M.H."/>
            <person name="Devos D.P."/>
            <person name="Kaster A.-K."/>
            <person name="Ovreas L."/>
            <person name="Rohde M."/>
            <person name="Galperin M.Y."/>
            <person name="Jogler C."/>
        </authorList>
    </citation>
    <scope>NUCLEOTIDE SEQUENCE [LARGE SCALE GENOMIC DNA]</scope>
    <source>
        <strain evidence="1 2">Pan161</strain>
    </source>
</reference>
<name>A0A517VGZ6_9PLAN</name>
<evidence type="ECO:0000313" key="2">
    <source>
        <dbReference type="Proteomes" id="UP000316855"/>
    </source>
</evidence>
<gene>
    <name evidence="1" type="ORF">Pan161_39550</name>
</gene>
<sequence>MLLKQLMQLEQLMKFFVLFVLFWGVLFGTALSLASEEDGQEISVNQSFGKFEKNKPKEELKKREPTLSLFATITVDFLLDKSIVCSLHEAFLFPPLVDVSPNCSRAPPLSLC</sequence>
<proteinExistence type="predicted"/>
<keyword evidence="2" id="KW-1185">Reference proteome</keyword>
<dbReference type="EMBL" id="CP036343">
    <property type="protein sequence ID" value="QDT92288.1"/>
    <property type="molecule type" value="Genomic_DNA"/>
</dbReference>
<accession>A0A517VGZ6</accession>
<evidence type="ECO:0000313" key="1">
    <source>
        <dbReference type="EMBL" id="QDT92288.1"/>
    </source>
</evidence>